<dbReference type="InterPro" id="IPR009061">
    <property type="entry name" value="DNA-bd_dom_put_sf"/>
</dbReference>
<dbReference type="SUPFAM" id="SSF46955">
    <property type="entry name" value="Putative DNA-binding domain"/>
    <property type="match status" value="1"/>
</dbReference>
<keyword evidence="1" id="KW-0238">DNA-binding</keyword>
<accession>A0A0J6XRF0</accession>
<dbReference type="InterPro" id="IPR047057">
    <property type="entry name" value="MerR_fam"/>
</dbReference>
<dbReference type="OrthoDB" id="9809391at2"/>
<evidence type="ECO:0000313" key="4">
    <source>
        <dbReference type="Proteomes" id="UP000035932"/>
    </source>
</evidence>
<evidence type="ECO:0000259" key="2">
    <source>
        <dbReference type="PROSITE" id="PS50937"/>
    </source>
</evidence>
<dbReference type="PATRIC" id="fig|66430.4.peg.5813"/>
<dbReference type="InterPro" id="IPR000551">
    <property type="entry name" value="MerR-type_HTH_dom"/>
</dbReference>
<comment type="caution">
    <text evidence="3">The sequence shown here is derived from an EMBL/GenBank/DDBJ whole genome shotgun (WGS) entry which is preliminary data.</text>
</comment>
<dbReference type="SMART" id="SM00422">
    <property type="entry name" value="HTH_MERR"/>
    <property type="match status" value="1"/>
</dbReference>
<keyword evidence="4" id="KW-1185">Reference proteome</keyword>
<dbReference type="EMBL" id="LFML01000060">
    <property type="protein sequence ID" value="KMO96857.1"/>
    <property type="molecule type" value="Genomic_DNA"/>
</dbReference>
<evidence type="ECO:0000313" key="3">
    <source>
        <dbReference type="EMBL" id="KMO96857.1"/>
    </source>
</evidence>
<dbReference type="PANTHER" id="PTHR30204">
    <property type="entry name" value="REDOX-CYCLING DRUG-SENSING TRANSCRIPTIONAL ACTIVATOR SOXR"/>
    <property type="match status" value="1"/>
</dbReference>
<dbReference type="PANTHER" id="PTHR30204:SF93">
    <property type="entry name" value="HTH MERR-TYPE DOMAIN-CONTAINING PROTEIN"/>
    <property type="match status" value="1"/>
</dbReference>
<protein>
    <recommendedName>
        <fullName evidence="2">HTH merR-type domain-containing protein</fullName>
    </recommendedName>
</protein>
<name>A0A0J6XRF0_9ACTN</name>
<dbReference type="RefSeq" id="WP_048477212.1">
    <property type="nucleotide sequence ID" value="NZ_JBIRUD010000003.1"/>
</dbReference>
<dbReference type="Proteomes" id="UP000035932">
    <property type="component" value="Unassembled WGS sequence"/>
</dbReference>
<dbReference type="PRINTS" id="PR00040">
    <property type="entry name" value="HTHMERR"/>
</dbReference>
<organism evidence="3 4">
    <name type="scientific">Streptomyces roseus</name>
    <dbReference type="NCBI Taxonomy" id="66430"/>
    <lineage>
        <taxon>Bacteria</taxon>
        <taxon>Bacillati</taxon>
        <taxon>Actinomycetota</taxon>
        <taxon>Actinomycetes</taxon>
        <taxon>Kitasatosporales</taxon>
        <taxon>Streptomycetaceae</taxon>
        <taxon>Streptomyces</taxon>
    </lineage>
</organism>
<proteinExistence type="predicted"/>
<gene>
    <name evidence="3" type="ORF">ACS04_15660</name>
</gene>
<dbReference type="STRING" id="66430.ACS04_15660"/>
<reference evidence="3 4" key="1">
    <citation type="submission" date="2015-06" db="EMBL/GenBank/DDBJ databases">
        <title>Recapitulation of the evolution of biosynthetic gene clusters reveals hidden chemical diversity on bacterial genomes.</title>
        <authorList>
            <person name="Cruz-Morales P."/>
            <person name="Martinez-Guerrero C."/>
            <person name="Morales-Escalante M.A."/>
            <person name="Yanez-Guerra L.A."/>
            <person name="Kopp J.F."/>
            <person name="Feldmann J."/>
            <person name="Ramos-Aboites H.E."/>
            <person name="Barona-Gomez F."/>
        </authorList>
    </citation>
    <scope>NUCLEOTIDE SEQUENCE [LARGE SCALE GENOMIC DNA]</scope>
    <source>
        <strain evidence="3 4">ATCC 31245</strain>
    </source>
</reference>
<feature type="domain" description="HTH merR-type" evidence="2">
    <location>
        <begin position="5"/>
        <end position="74"/>
    </location>
</feature>
<sequence length="310" mass="34033">MTHTTWSIGELADGTGVPVKTLRYYSDSGLLPVAGRSTGGHRRYGPDAWERIGLIRRLRALDTPIAAITQVVTGEASLGELVATELGAVQERLVELRWREATLQALDDCPGEERLRRLEILARVQQLPQAHRTLTAHWGRELSGSMPERRLDIMVAMLSPEPPADPVPATVLAYAELHLLINTPGFTRWTQDHDEEMRGGPAFYAEIDEAAVLTAAAVSRGLPPHAGEAVNAFVSAHARARRESDTPAFRAFLHGVVSRSSGFDPRLERYWGLVGTVTGGRVLNMTVAHRWLTEGLSISMAEAARPKRVF</sequence>
<dbReference type="Gene3D" id="1.10.1660.10">
    <property type="match status" value="1"/>
</dbReference>
<dbReference type="PROSITE" id="PS50937">
    <property type="entry name" value="HTH_MERR_2"/>
    <property type="match status" value="1"/>
</dbReference>
<dbReference type="GO" id="GO:0003677">
    <property type="term" value="F:DNA binding"/>
    <property type="evidence" value="ECO:0007669"/>
    <property type="project" value="UniProtKB-KW"/>
</dbReference>
<dbReference type="Pfam" id="PF13411">
    <property type="entry name" value="MerR_1"/>
    <property type="match status" value="1"/>
</dbReference>
<dbReference type="AlphaFoldDB" id="A0A0J6XRF0"/>
<dbReference type="GO" id="GO:0003700">
    <property type="term" value="F:DNA-binding transcription factor activity"/>
    <property type="evidence" value="ECO:0007669"/>
    <property type="project" value="InterPro"/>
</dbReference>
<evidence type="ECO:0000256" key="1">
    <source>
        <dbReference type="ARBA" id="ARBA00023125"/>
    </source>
</evidence>